<dbReference type="SUPFAM" id="SSF50809">
    <property type="entry name" value="XRCC4, N-terminal domain"/>
    <property type="match status" value="1"/>
</dbReference>
<evidence type="ECO:0000256" key="11">
    <source>
        <dbReference type="ARBA" id="ARBA00023125"/>
    </source>
</evidence>
<dbReference type="Pfam" id="PF21925">
    <property type="entry name" value="XRCC4_C"/>
    <property type="match status" value="1"/>
</dbReference>
<comment type="similarity">
    <text evidence="15">Belongs to the XRCC4-XLF family. XRCC4 subfamily.</text>
</comment>
<dbReference type="InterPro" id="IPR010585">
    <property type="entry name" value="DNA_repair_prot_XRCC4"/>
</dbReference>
<dbReference type="GO" id="GO:0005694">
    <property type="term" value="C:chromosome"/>
    <property type="evidence" value="ECO:0007669"/>
    <property type="project" value="UniProtKB-SubCell"/>
</dbReference>
<dbReference type="HOGENOM" id="CLU_538557_0_0_1"/>
<evidence type="ECO:0000256" key="15">
    <source>
        <dbReference type="ARBA" id="ARBA00025728"/>
    </source>
</evidence>
<keyword evidence="10 20" id="KW-0175">Coiled coil</keyword>
<evidence type="ECO:0000256" key="1">
    <source>
        <dbReference type="ARBA" id="ARBA00004123"/>
    </source>
</evidence>
<sequence length="506" mass="55911">MGPGSPRFSLAGRAGATWFPALSIFPAAAESRSWQGSLARAPRAAAQPSSPSSRPEPRHQARLRPHRPNSYHSEAGEAPATSPFRAQSGRGVHAPPALLAPSPHPVGPVRVPPPEPRDPDTRIGSSRPEKAGAKRRHASGRKWTTLSLAAGRQSVGAGLLEETGSGGTERSPEMERKVSRICLASKPDIIHFLQVAWEKTLGSGFVITLTDGQSAWTGTVSESEISQEADDMALEKEKYVDELRKALVSGGRPTDAYKFDFSRESCHFSFEKNLKDVSFRLGSFSLEKVASPAEVIRKLICDCLDTITENQAKNEHLQKENERLLRDWNDVQGRFEKCVSAKEALETDLYKRFILVLNEKKAKIRNLHKLLSEVQELEKNIEHERETTTHSEMTAGRDAIYDESTDEESENLPDRSALAPTALRGDDSLVSSPDVADIAPSRKRRQRMQKNLGTEPKMASQVPGPQEEEKFDPPLPETSKKEHSSAENMSLETLRNSSSEDLFDEI</sequence>
<comment type="function">
    <text evidence="16">Acts as an activator of the phospholipid scramblase activity of XKR4. This form, which is generated upon caspase-3 (CASP3) cleavage, translocates into the cytoplasm and interacts with XKR4, thereby promoting phosphatidylserine scramblase activity of XKR4 and leading to phosphatidylserine exposure on apoptotic cell surface.</text>
</comment>
<dbReference type="AlphaFoldDB" id="M3Y9M8"/>
<dbReference type="FunFam" id="2.170.210.10:FF:000002">
    <property type="entry name" value="DNA repair protein XRCC4"/>
    <property type="match status" value="1"/>
</dbReference>
<dbReference type="InterPro" id="IPR053963">
    <property type="entry name" value="XRCC4_C"/>
</dbReference>
<evidence type="ECO:0000313" key="25">
    <source>
        <dbReference type="Ensembl" id="ENSMPUP00000008035.1"/>
    </source>
</evidence>
<evidence type="ECO:0000256" key="2">
    <source>
        <dbReference type="ARBA" id="ARBA00004286"/>
    </source>
</evidence>
<evidence type="ECO:0000256" key="12">
    <source>
        <dbReference type="ARBA" id="ARBA00023172"/>
    </source>
</evidence>
<dbReference type="GO" id="GO:0032807">
    <property type="term" value="C:DNA ligase IV complex"/>
    <property type="evidence" value="ECO:0007669"/>
    <property type="project" value="TreeGrafter"/>
</dbReference>
<evidence type="ECO:0000256" key="9">
    <source>
        <dbReference type="ARBA" id="ARBA00022843"/>
    </source>
</evidence>
<dbReference type="EMBL" id="AEYP01048520">
    <property type="status" value="NOT_ANNOTATED_CDS"/>
    <property type="molecule type" value="Genomic_DNA"/>
</dbReference>
<dbReference type="eggNOG" id="ENOG502QWJA">
    <property type="taxonomic scope" value="Eukaryota"/>
</dbReference>
<comment type="subcellular location">
    <subcellularLocation>
        <location evidence="2">Chromosome</location>
    </subcellularLocation>
    <subcellularLocation>
        <location evidence="3">Cytoplasm</location>
    </subcellularLocation>
    <subcellularLocation>
        <location evidence="1">Nucleus</location>
    </subcellularLocation>
</comment>
<name>M3Y9M8_MUSPF</name>
<keyword evidence="12" id="KW-0233">DNA recombination</keyword>
<evidence type="ECO:0000256" key="13">
    <source>
        <dbReference type="ARBA" id="ARBA00023204"/>
    </source>
</evidence>
<dbReference type="Ensembl" id="ENSMPUT00000008161.1">
    <property type="protein sequence ID" value="ENSMPUP00000008035.1"/>
    <property type="gene ID" value="ENSMPUG00000008093.1"/>
</dbReference>
<organism evidence="25">
    <name type="scientific">Mustela putorius furo</name>
    <name type="common">European domestic ferret</name>
    <name type="synonym">Mustela furo</name>
    <dbReference type="NCBI Taxonomy" id="9669"/>
    <lineage>
        <taxon>Eukaryota</taxon>
        <taxon>Metazoa</taxon>
        <taxon>Chordata</taxon>
        <taxon>Craniata</taxon>
        <taxon>Vertebrata</taxon>
        <taxon>Euteleostomi</taxon>
        <taxon>Mammalia</taxon>
        <taxon>Eutheria</taxon>
        <taxon>Laurasiatheria</taxon>
        <taxon>Carnivora</taxon>
        <taxon>Caniformia</taxon>
        <taxon>Musteloidea</taxon>
        <taxon>Mustelidae</taxon>
        <taxon>Mustelinae</taxon>
        <taxon>Mustela</taxon>
    </lineage>
</organism>
<feature type="domain" description="XRCC4 C-terminal" evidence="24">
    <location>
        <begin position="397"/>
        <end position="504"/>
    </location>
</feature>
<evidence type="ECO:0000256" key="7">
    <source>
        <dbReference type="ARBA" id="ARBA00022553"/>
    </source>
</evidence>
<evidence type="ECO:0000256" key="17">
    <source>
        <dbReference type="ARBA" id="ARBA00061809"/>
    </source>
</evidence>
<dbReference type="FunFam" id="1.20.5.370:FF:000011">
    <property type="entry name" value="DNA repair protein XRCC4 isoform X2"/>
    <property type="match status" value="1"/>
</dbReference>
<dbReference type="GO" id="GO:0005737">
    <property type="term" value="C:cytoplasm"/>
    <property type="evidence" value="ECO:0007669"/>
    <property type="project" value="UniProtKB-SubCell"/>
</dbReference>
<keyword evidence="14" id="KW-0539">Nucleus</keyword>
<reference evidence="25" key="1">
    <citation type="submission" date="2024-06" db="UniProtKB">
        <authorList>
            <consortium name="Ensembl"/>
        </authorList>
    </citation>
    <scope>IDENTIFICATION</scope>
</reference>
<dbReference type="EMBL" id="AEYP01048519">
    <property type="status" value="NOT_ANNOTATED_CDS"/>
    <property type="molecule type" value="Genomic_DNA"/>
</dbReference>
<dbReference type="Pfam" id="PF21924">
    <property type="entry name" value="XRCC4_CC"/>
    <property type="match status" value="1"/>
</dbReference>
<keyword evidence="4" id="KW-0158">Chromosome</keyword>
<dbReference type="InterPro" id="IPR014751">
    <property type="entry name" value="XRCC4-like_C"/>
</dbReference>
<dbReference type="GeneTree" id="ENSGT00390000017079"/>
<feature type="compositionally biased region" description="Basic and acidic residues" evidence="21">
    <location>
        <begin position="115"/>
        <end position="132"/>
    </location>
</feature>
<feature type="domain" description="XRCC4 N-terminal" evidence="22">
    <location>
        <begin position="191"/>
        <end position="286"/>
    </location>
</feature>
<dbReference type="PANTHER" id="PTHR28559:SF1">
    <property type="entry name" value="DNA REPAIR PROTEIN XRCC4"/>
    <property type="match status" value="1"/>
</dbReference>
<dbReference type="STRING" id="9669.ENSMPUP00000008035"/>
<dbReference type="EMBL" id="AEYP01048518">
    <property type="status" value="NOT_ANNOTATED_CDS"/>
    <property type="molecule type" value="Genomic_DNA"/>
</dbReference>
<feature type="region of interest" description="Disordered" evidence="21">
    <location>
        <begin position="30"/>
        <end position="144"/>
    </location>
</feature>
<evidence type="ECO:0000256" key="21">
    <source>
        <dbReference type="SAM" id="MobiDB-lite"/>
    </source>
</evidence>
<feature type="compositionally biased region" description="Basic and acidic residues" evidence="21">
    <location>
        <begin position="467"/>
        <end position="485"/>
    </location>
</feature>
<dbReference type="Gene3D" id="1.20.5.370">
    <property type="match status" value="1"/>
</dbReference>
<keyword evidence="11" id="KW-0238">DNA-binding</keyword>
<accession>M3Y9M8</accession>
<dbReference type="GO" id="GO:0003677">
    <property type="term" value="F:DNA binding"/>
    <property type="evidence" value="ECO:0007669"/>
    <property type="project" value="UniProtKB-KW"/>
</dbReference>
<evidence type="ECO:0000256" key="14">
    <source>
        <dbReference type="ARBA" id="ARBA00023242"/>
    </source>
</evidence>
<dbReference type="InterPro" id="IPR038051">
    <property type="entry name" value="XRCC4-like_N_sf"/>
</dbReference>
<keyword evidence="13" id="KW-0234">DNA repair</keyword>
<evidence type="ECO:0000256" key="19">
    <source>
        <dbReference type="ARBA" id="ARBA00079582"/>
    </source>
</evidence>
<dbReference type="InterPro" id="IPR053962">
    <property type="entry name" value="XRCC4_CC"/>
</dbReference>
<evidence type="ECO:0000256" key="5">
    <source>
        <dbReference type="ARBA" id="ARBA00022490"/>
    </source>
</evidence>
<dbReference type="EMBL" id="AEYP01048521">
    <property type="status" value="NOT_ANNOTATED_CDS"/>
    <property type="molecule type" value="Genomic_DNA"/>
</dbReference>
<evidence type="ECO:0000256" key="16">
    <source>
        <dbReference type="ARBA" id="ARBA00053797"/>
    </source>
</evidence>
<evidence type="ECO:0000259" key="24">
    <source>
        <dbReference type="Pfam" id="PF21925"/>
    </source>
</evidence>
<evidence type="ECO:0000259" key="22">
    <source>
        <dbReference type="Pfam" id="PF06632"/>
    </source>
</evidence>
<dbReference type="GO" id="GO:0033152">
    <property type="term" value="P:immunoglobulin V(D)J recombination"/>
    <property type="evidence" value="ECO:0007669"/>
    <property type="project" value="TreeGrafter"/>
</dbReference>
<feature type="compositionally biased region" description="Low complexity" evidence="21">
    <location>
        <begin position="37"/>
        <end position="53"/>
    </location>
</feature>
<gene>
    <name evidence="25" type="primary">XRCC4</name>
</gene>
<keyword evidence="8" id="KW-0227">DNA damage</keyword>
<dbReference type="Gene3D" id="2.170.210.10">
    <property type="entry name" value="DNA double-strand break repair and VJ recombination XRCC4, N-terminal"/>
    <property type="match status" value="1"/>
</dbReference>
<dbReference type="GO" id="GO:0006303">
    <property type="term" value="P:double-strand break repair via nonhomologous end joining"/>
    <property type="evidence" value="ECO:0007669"/>
    <property type="project" value="UniProtKB-ARBA"/>
</dbReference>
<dbReference type="EMBL" id="AEYP01048522">
    <property type="status" value="NOT_ANNOTATED_CDS"/>
    <property type="molecule type" value="Genomic_DNA"/>
</dbReference>
<dbReference type="InterPro" id="IPR053961">
    <property type="entry name" value="XRCC4_N"/>
</dbReference>
<evidence type="ECO:0000256" key="20">
    <source>
        <dbReference type="SAM" id="Coils"/>
    </source>
</evidence>
<evidence type="ECO:0000256" key="18">
    <source>
        <dbReference type="ARBA" id="ARBA00068198"/>
    </source>
</evidence>
<evidence type="ECO:0000256" key="8">
    <source>
        <dbReference type="ARBA" id="ARBA00022763"/>
    </source>
</evidence>
<proteinExistence type="inferred from homology"/>
<evidence type="ECO:0000256" key="4">
    <source>
        <dbReference type="ARBA" id="ARBA00022454"/>
    </source>
</evidence>
<dbReference type="GO" id="GO:0005958">
    <property type="term" value="C:DNA-dependent protein kinase-DNA ligase 4 complex"/>
    <property type="evidence" value="ECO:0007669"/>
    <property type="project" value="UniProtKB-ARBA"/>
</dbReference>
<evidence type="ECO:0000256" key="10">
    <source>
        <dbReference type="ARBA" id="ARBA00023054"/>
    </source>
</evidence>
<evidence type="ECO:0000256" key="3">
    <source>
        <dbReference type="ARBA" id="ARBA00004496"/>
    </source>
</evidence>
<feature type="domain" description="XRCC4 coiled-coil" evidence="23">
    <location>
        <begin position="291"/>
        <end position="367"/>
    </location>
</feature>
<dbReference type="InParanoid" id="M3Y9M8"/>
<protein>
    <recommendedName>
        <fullName evidence="18">DNA repair protein XRCC4</fullName>
    </recommendedName>
    <alternativeName>
        <fullName evidence="19">X-ray repair cross-complementing protein 4</fullName>
    </alternativeName>
</protein>
<dbReference type="CDD" id="cd22283">
    <property type="entry name" value="HD_XRCC4_N"/>
    <property type="match status" value="1"/>
</dbReference>
<dbReference type="Pfam" id="PF06632">
    <property type="entry name" value="XRCC4"/>
    <property type="match status" value="1"/>
</dbReference>
<dbReference type="EMBL" id="AEYP01048517">
    <property type="status" value="NOT_ANNOTATED_CDS"/>
    <property type="molecule type" value="Genomic_DNA"/>
</dbReference>
<dbReference type="SUPFAM" id="SSF58022">
    <property type="entry name" value="XRCC4, C-terminal oligomerization domain"/>
    <property type="match status" value="1"/>
</dbReference>
<dbReference type="EMBL" id="AEYP01048514">
    <property type="status" value="NOT_ANNOTATED_CDS"/>
    <property type="molecule type" value="Genomic_DNA"/>
</dbReference>
<keyword evidence="9" id="KW-0832">Ubl conjugation</keyword>
<feature type="compositionally biased region" description="Pro residues" evidence="21">
    <location>
        <begin position="102"/>
        <end position="114"/>
    </location>
</feature>
<dbReference type="InterPro" id="IPR009089">
    <property type="entry name" value="XRCC4_N_sf"/>
</dbReference>
<dbReference type="EMBL" id="AEYP01048516">
    <property type="status" value="NOT_ANNOTATED_CDS"/>
    <property type="molecule type" value="Genomic_DNA"/>
</dbReference>
<feature type="compositionally biased region" description="Polar residues" evidence="21">
    <location>
        <begin position="486"/>
        <end position="500"/>
    </location>
</feature>
<keyword evidence="7" id="KW-0597">Phosphoprotein</keyword>
<dbReference type="EMBL" id="AEYP01048523">
    <property type="status" value="NOT_ANNOTATED_CDS"/>
    <property type="molecule type" value="Genomic_DNA"/>
</dbReference>
<dbReference type="EMBL" id="AEYP01048515">
    <property type="status" value="NOT_ANNOTATED_CDS"/>
    <property type="molecule type" value="Genomic_DNA"/>
</dbReference>
<dbReference type="PANTHER" id="PTHR28559">
    <property type="entry name" value="DNA REPAIR PROTEIN XRCC4"/>
    <property type="match status" value="1"/>
</dbReference>
<dbReference type="OMA" id="SNICVAP"/>
<comment type="subunit">
    <text evidence="17">Interacts with XKR4; interacts with the processed form of XKR4, which is cleaved by caspase.</text>
</comment>
<evidence type="ECO:0000256" key="6">
    <source>
        <dbReference type="ARBA" id="ARBA00022499"/>
    </source>
</evidence>
<feature type="region of interest" description="Disordered" evidence="21">
    <location>
        <begin position="422"/>
        <end position="506"/>
    </location>
</feature>
<feature type="compositionally biased region" description="Basic residues" evidence="21">
    <location>
        <begin position="60"/>
        <end position="69"/>
    </location>
</feature>
<keyword evidence="6" id="KW-1017">Isopeptide bond</keyword>
<dbReference type="GO" id="GO:0010165">
    <property type="term" value="P:response to X-ray"/>
    <property type="evidence" value="ECO:0007669"/>
    <property type="project" value="UniProtKB-ARBA"/>
</dbReference>
<keyword evidence="5" id="KW-0963">Cytoplasm</keyword>
<feature type="coiled-coil region" evidence="20">
    <location>
        <begin position="357"/>
        <end position="387"/>
    </location>
</feature>
<evidence type="ECO:0000259" key="23">
    <source>
        <dbReference type="Pfam" id="PF21924"/>
    </source>
</evidence>